<dbReference type="OrthoDB" id="2309723at2759"/>
<dbReference type="InterPro" id="IPR004045">
    <property type="entry name" value="Glutathione_S-Trfase_N"/>
</dbReference>
<dbReference type="Gene3D" id="1.20.1050.130">
    <property type="match status" value="1"/>
</dbReference>
<dbReference type="SUPFAM" id="SSF52833">
    <property type="entry name" value="Thioredoxin-like"/>
    <property type="match status" value="1"/>
</dbReference>
<dbReference type="Proteomes" id="UP000799770">
    <property type="component" value="Unassembled WGS sequence"/>
</dbReference>
<evidence type="ECO:0000259" key="1">
    <source>
        <dbReference type="PROSITE" id="PS50404"/>
    </source>
</evidence>
<dbReference type="PROSITE" id="PS50404">
    <property type="entry name" value="GST_NTER"/>
    <property type="match status" value="1"/>
</dbReference>
<organism evidence="2 3">
    <name type="scientific">Lophiotrema nucula</name>
    <dbReference type="NCBI Taxonomy" id="690887"/>
    <lineage>
        <taxon>Eukaryota</taxon>
        <taxon>Fungi</taxon>
        <taxon>Dikarya</taxon>
        <taxon>Ascomycota</taxon>
        <taxon>Pezizomycotina</taxon>
        <taxon>Dothideomycetes</taxon>
        <taxon>Pleosporomycetidae</taxon>
        <taxon>Pleosporales</taxon>
        <taxon>Lophiotremataceae</taxon>
        <taxon>Lophiotrema</taxon>
    </lineage>
</organism>
<gene>
    <name evidence="2" type="ORF">BDV96DRAFT_625322</name>
</gene>
<dbReference type="InterPro" id="IPR036249">
    <property type="entry name" value="Thioredoxin-like_sf"/>
</dbReference>
<dbReference type="SUPFAM" id="SSF47616">
    <property type="entry name" value="GST C-terminal domain-like"/>
    <property type="match status" value="1"/>
</dbReference>
<accession>A0A6A5YKW3</accession>
<dbReference type="InterPro" id="IPR036282">
    <property type="entry name" value="Glutathione-S-Trfase_C_sf"/>
</dbReference>
<evidence type="ECO:0000313" key="3">
    <source>
        <dbReference type="Proteomes" id="UP000799770"/>
    </source>
</evidence>
<keyword evidence="3" id="KW-1185">Reference proteome</keyword>
<protein>
    <recommendedName>
        <fullName evidence="1">GST N-terminal domain-containing protein</fullName>
    </recommendedName>
</protein>
<feature type="domain" description="GST N-terminal" evidence="1">
    <location>
        <begin position="1"/>
        <end position="70"/>
    </location>
</feature>
<proteinExistence type="predicted"/>
<dbReference type="AlphaFoldDB" id="A0A6A5YKW3"/>
<sequence>MLSFYQHEFGIPYDLKIHTREPVLSPQTLQSVPGNKTGKAPFVSDTEPHVLLCESGAICQYILEKYGKGSPTLAPKYGDKNYADYPVMINSMFINMSKAPDDDEVKAWSKQRLDAVFQHLDDRLKDNKWLVGEQPAYQRAMQKGDPEMDLLLGAEPPKKSIIKASSAPSNF</sequence>
<name>A0A6A5YKW3_9PLEO</name>
<reference evidence="2" key="1">
    <citation type="journal article" date="2020" name="Stud. Mycol.">
        <title>101 Dothideomycetes genomes: a test case for predicting lifestyles and emergence of pathogens.</title>
        <authorList>
            <person name="Haridas S."/>
            <person name="Albert R."/>
            <person name="Binder M."/>
            <person name="Bloem J."/>
            <person name="Labutti K."/>
            <person name="Salamov A."/>
            <person name="Andreopoulos B."/>
            <person name="Baker S."/>
            <person name="Barry K."/>
            <person name="Bills G."/>
            <person name="Bluhm B."/>
            <person name="Cannon C."/>
            <person name="Castanera R."/>
            <person name="Culley D."/>
            <person name="Daum C."/>
            <person name="Ezra D."/>
            <person name="Gonzalez J."/>
            <person name="Henrissat B."/>
            <person name="Kuo A."/>
            <person name="Liang C."/>
            <person name="Lipzen A."/>
            <person name="Lutzoni F."/>
            <person name="Magnuson J."/>
            <person name="Mondo S."/>
            <person name="Nolan M."/>
            <person name="Ohm R."/>
            <person name="Pangilinan J."/>
            <person name="Park H.-J."/>
            <person name="Ramirez L."/>
            <person name="Alfaro M."/>
            <person name="Sun H."/>
            <person name="Tritt A."/>
            <person name="Yoshinaga Y."/>
            <person name="Zwiers L.-H."/>
            <person name="Turgeon B."/>
            <person name="Goodwin S."/>
            <person name="Spatafora J."/>
            <person name="Crous P."/>
            <person name="Grigoriev I."/>
        </authorList>
    </citation>
    <scope>NUCLEOTIDE SEQUENCE</scope>
    <source>
        <strain evidence="2">CBS 627.86</strain>
    </source>
</reference>
<evidence type="ECO:0000313" key="2">
    <source>
        <dbReference type="EMBL" id="KAF2107735.1"/>
    </source>
</evidence>
<dbReference type="Pfam" id="PF13417">
    <property type="entry name" value="GST_N_3"/>
    <property type="match status" value="1"/>
</dbReference>
<dbReference type="EMBL" id="ML977352">
    <property type="protein sequence ID" value="KAF2107735.1"/>
    <property type="molecule type" value="Genomic_DNA"/>
</dbReference>